<dbReference type="OrthoDB" id="9398059at2759"/>
<accession>A0A2I0T8S2</accession>
<feature type="compositionally biased region" description="Low complexity" evidence="1">
    <location>
        <begin position="74"/>
        <end position="96"/>
    </location>
</feature>
<gene>
    <name evidence="2" type="ORF">llap_19511</name>
</gene>
<dbReference type="AlphaFoldDB" id="A0A2I0T8S2"/>
<evidence type="ECO:0000313" key="3">
    <source>
        <dbReference type="Proteomes" id="UP000233556"/>
    </source>
</evidence>
<reference evidence="3" key="2">
    <citation type="submission" date="2017-12" db="EMBL/GenBank/DDBJ databases">
        <title>Genome sequence of the Bar-tailed Godwit (Limosa lapponica baueri).</title>
        <authorList>
            <person name="Lima N.C.B."/>
            <person name="Parody-Merino A.M."/>
            <person name="Battley P.F."/>
            <person name="Fidler A.E."/>
            <person name="Prosdocimi F."/>
        </authorList>
    </citation>
    <scope>NUCLEOTIDE SEQUENCE [LARGE SCALE GENOMIC DNA]</scope>
</reference>
<feature type="region of interest" description="Disordered" evidence="1">
    <location>
        <begin position="74"/>
        <end position="122"/>
    </location>
</feature>
<dbReference type="GO" id="GO:0016787">
    <property type="term" value="F:hydrolase activity"/>
    <property type="evidence" value="ECO:0007669"/>
    <property type="project" value="UniProtKB-KW"/>
</dbReference>
<dbReference type="EMBL" id="KZ515254">
    <property type="protein sequence ID" value="PKU30186.1"/>
    <property type="molecule type" value="Genomic_DNA"/>
</dbReference>
<name>A0A2I0T8S2_LIMLA</name>
<evidence type="ECO:0000313" key="2">
    <source>
        <dbReference type="EMBL" id="PKU30186.1"/>
    </source>
</evidence>
<sequence>MVWDFTTEQDPDKVIEYLKGKCCGYSREAQLTALCWALANIYQALLNIAQHPQEKEIVTRPTDTVATPTPAAGIVATPTPAAGVVATPTPVTGTATDPENQPVPVSVAPSRRRNIPRNQFAQ</sequence>
<protein>
    <submittedName>
        <fullName evidence="2">Ubiquitin carboxyl-terminal hydrolase 4</fullName>
    </submittedName>
</protein>
<organism evidence="2 3">
    <name type="scientific">Limosa lapponica baueri</name>
    <dbReference type="NCBI Taxonomy" id="1758121"/>
    <lineage>
        <taxon>Eukaryota</taxon>
        <taxon>Metazoa</taxon>
        <taxon>Chordata</taxon>
        <taxon>Craniata</taxon>
        <taxon>Vertebrata</taxon>
        <taxon>Euteleostomi</taxon>
        <taxon>Archelosauria</taxon>
        <taxon>Archosauria</taxon>
        <taxon>Dinosauria</taxon>
        <taxon>Saurischia</taxon>
        <taxon>Theropoda</taxon>
        <taxon>Coelurosauria</taxon>
        <taxon>Aves</taxon>
        <taxon>Neognathae</taxon>
        <taxon>Neoaves</taxon>
        <taxon>Charadriiformes</taxon>
        <taxon>Scolopacidae</taxon>
        <taxon>Limosa</taxon>
    </lineage>
</organism>
<evidence type="ECO:0000256" key="1">
    <source>
        <dbReference type="SAM" id="MobiDB-lite"/>
    </source>
</evidence>
<keyword evidence="3" id="KW-1185">Reference proteome</keyword>
<proteinExistence type="predicted"/>
<reference evidence="3" key="1">
    <citation type="submission" date="2017-11" db="EMBL/GenBank/DDBJ databases">
        <authorList>
            <person name="Lima N.C."/>
            <person name="Parody-Merino A.M."/>
            <person name="Battley P.F."/>
            <person name="Fidler A.E."/>
            <person name="Prosdocimi F."/>
        </authorList>
    </citation>
    <scope>NUCLEOTIDE SEQUENCE [LARGE SCALE GENOMIC DNA]</scope>
</reference>
<keyword evidence="2" id="KW-0378">Hydrolase</keyword>
<dbReference type="Proteomes" id="UP000233556">
    <property type="component" value="Unassembled WGS sequence"/>
</dbReference>